<sequence length="60" mass="6099">MASPSPCSPLCLTRSNSSARPNPPSPSTLSGLKFLVAALSSANMKIQRLGTSRILPSGSG</sequence>
<proteinExistence type="predicted"/>
<dbReference type="AlphaFoldDB" id="A0A0E0NIH2"/>
<reference evidence="3" key="1">
    <citation type="submission" date="2013-06" db="EMBL/GenBank/DDBJ databases">
        <authorList>
            <person name="Zhao Q."/>
        </authorList>
    </citation>
    <scope>NUCLEOTIDE SEQUENCE</scope>
    <source>
        <strain evidence="3">cv. W1943</strain>
    </source>
</reference>
<protein>
    <submittedName>
        <fullName evidence="2">Uncharacterized protein</fullName>
    </submittedName>
</protein>
<dbReference type="Gramene" id="ORUFI02G27400.1">
    <property type="protein sequence ID" value="ORUFI02G27400.1"/>
    <property type="gene ID" value="ORUFI02G27400"/>
</dbReference>
<name>A0A0E0NIH2_ORYRU</name>
<evidence type="ECO:0000313" key="2">
    <source>
        <dbReference type="EnsemblPlants" id="ORUFI02G27400.1"/>
    </source>
</evidence>
<evidence type="ECO:0000256" key="1">
    <source>
        <dbReference type="SAM" id="MobiDB-lite"/>
    </source>
</evidence>
<reference evidence="2" key="2">
    <citation type="submission" date="2015-06" db="UniProtKB">
        <authorList>
            <consortium name="EnsemblPlants"/>
        </authorList>
    </citation>
    <scope>IDENTIFICATION</scope>
</reference>
<dbReference type="EnsemblPlants" id="ORUFI02G27400.1">
    <property type="protein sequence ID" value="ORUFI02G27400.1"/>
    <property type="gene ID" value="ORUFI02G27400"/>
</dbReference>
<dbReference type="HOGENOM" id="CLU_2945813_0_0_1"/>
<evidence type="ECO:0000313" key="3">
    <source>
        <dbReference type="Proteomes" id="UP000008022"/>
    </source>
</evidence>
<dbReference type="Proteomes" id="UP000008022">
    <property type="component" value="Unassembled WGS sequence"/>
</dbReference>
<feature type="region of interest" description="Disordered" evidence="1">
    <location>
        <begin position="1"/>
        <end position="27"/>
    </location>
</feature>
<accession>A0A0E0NIH2</accession>
<organism evidence="2 3">
    <name type="scientific">Oryza rufipogon</name>
    <name type="common">Brownbeard rice</name>
    <name type="synonym">Asian wild rice</name>
    <dbReference type="NCBI Taxonomy" id="4529"/>
    <lineage>
        <taxon>Eukaryota</taxon>
        <taxon>Viridiplantae</taxon>
        <taxon>Streptophyta</taxon>
        <taxon>Embryophyta</taxon>
        <taxon>Tracheophyta</taxon>
        <taxon>Spermatophyta</taxon>
        <taxon>Magnoliopsida</taxon>
        <taxon>Liliopsida</taxon>
        <taxon>Poales</taxon>
        <taxon>Poaceae</taxon>
        <taxon>BOP clade</taxon>
        <taxon>Oryzoideae</taxon>
        <taxon>Oryzeae</taxon>
        <taxon>Oryzinae</taxon>
        <taxon>Oryza</taxon>
    </lineage>
</organism>
<keyword evidence="3" id="KW-1185">Reference proteome</keyword>